<dbReference type="InterPro" id="IPR029063">
    <property type="entry name" value="SAM-dependent_MTases_sf"/>
</dbReference>
<reference evidence="4" key="1">
    <citation type="submission" date="2023-06" db="EMBL/GenBank/DDBJ databases">
        <title>Itaconate inhibition of nontuberculous mycobacteria.</title>
        <authorList>
            <person name="Breen P."/>
            <person name="Zimbric M."/>
            <person name="Caverly L."/>
        </authorList>
    </citation>
    <scope>NUCLEOTIDE SEQUENCE</scope>
    <source>
        <strain evidence="4">FLAC1071</strain>
    </source>
</reference>
<evidence type="ECO:0000256" key="1">
    <source>
        <dbReference type="ARBA" id="ARBA00022603"/>
    </source>
</evidence>
<dbReference type="RefSeq" id="WP_158514608.1">
    <property type="nucleotide sequence ID" value="NZ_CP012886.2"/>
</dbReference>
<dbReference type="EC" id="2.1.-.-" evidence="4"/>
<name>A0ABT7P638_MYCIT</name>
<dbReference type="Gene3D" id="3.40.50.150">
    <property type="entry name" value="Vaccinia Virus protein VP39"/>
    <property type="match status" value="1"/>
</dbReference>
<dbReference type="Proteomes" id="UP001529272">
    <property type="component" value="Unassembled WGS sequence"/>
</dbReference>
<evidence type="ECO:0000259" key="3">
    <source>
        <dbReference type="Pfam" id="PF13649"/>
    </source>
</evidence>
<accession>A0ABT7P638</accession>
<dbReference type="InterPro" id="IPR051052">
    <property type="entry name" value="Diverse_substrate_MTase"/>
</dbReference>
<dbReference type="SUPFAM" id="SSF53335">
    <property type="entry name" value="S-adenosyl-L-methionine-dependent methyltransferases"/>
    <property type="match status" value="1"/>
</dbReference>
<dbReference type="Pfam" id="PF13649">
    <property type="entry name" value="Methyltransf_25"/>
    <property type="match status" value="1"/>
</dbReference>
<dbReference type="PANTHER" id="PTHR44942">
    <property type="entry name" value="METHYLTRANSF_11 DOMAIN-CONTAINING PROTEIN"/>
    <property type="match status" value="1"/>
</dbReference>
<sequence length="260" mass="28453">MADHIFAGTARYYGHYRPAYPDQVIRDLARYAPLRGGMMTDWGCGTGEVSIPLSGFFADITAVDVDPDMIAVAREKASQVNAANIAWVVGAAEDVELADASQNLIVAGSSFHWMDRELLARRAFSALRGDGAIAIVGGGSAVWDRTCAWHEVAVQTIQRWLGEQRRAGSGSFSVTRRHEDFLQAAGFSVHYADYRVEHTWSADTIVGYLYSTSYANPVVLGDRRQPFEADLRSALAALSPQDAFPEILDFHLLTGTKNHG</sequence>
<dbReference type="CDD" id="cd02440">
    <property type="entry name" value="AdoMet_MTases"/>
    <property type="match status" value="1"/>
</dbReference>
<dbReference type="PANTHER" id="PTHR44942:SF4">
    <property type="entry name" value="METHYLTRANSFERASE TYPE 11 DOMAIN-CONTAINING PROTEIN"/>
    <property type="match status" value="1"/>
</dbReference>
<evidence type="ECO:0000256" key="2">
    <source>
        <dbReference type="ARBA" id="ARBA00022679"/>
    </source>
</evidence>
<dbReference type="GO" id="GO:0032259">
    <property type="term" value="P:methylation"/>
    <property type="evidence" value="ECO:0007669"/>
    <property type="project" value="UniProtKB-KW"/>
</dbReference>
<comment type="caution">
    <text evidence="4">The sequence shown here is derived from an EMBL/GenBank/DDBJ whole genome shotgun (WGS) entry which is preliminary data.</text>
</comment>
<proteinExistence type="predicted"/>
<keyword evidence="1 4" id="KW-0489">Methyltransferase</keyword>
<dbReference type="EMBL" id="JASZZX010000025">
    <property type="protein sequence ID" value="MDM3928724.1"/>
    <property type="molecule type" value="Genomic_DNA"/>
</dbReference>
<organism evidence="4 5">
    <name type="scientific">Mycobacterium intracellulare subsp. chimaera</name>
    <dbReference type="NCBI Taxonomy" id="222805"/>
    <lineage>
        <taxon>Bacteria</taxon>
        <taxon>Bacillati</taxon>
        <taxon>Actinomycetota</taxon>
        <taxon>Actinomycetes</taxon>
        <taxon>Mycobacteriales</taxon>
        <taxon>Mycobacteriaceae</taxon>
        <taxon>Mycobacterium</taxon>
        <taxon>Mycobacterium avium complex (MAC)</taxon>
    </lineage>
</organism>
<gene>
    <name evidence="4" type="ORF">QRB35_22190</name>
</gene>
<evidence type="ECO:0000313" key="4">
    <source>
        <dbReference type="EMBL" id="MDM3928724.1"/>
    </source>
</evidence>
<protein>
    <submittedName>
        <fullName evidence="4">Class I SAM-dependent methyltransferase</fullName>
        <ecNumber evidence="4">2.1.-.-</ecNumber>
    </submittedName>
</protein>
<dbReference type="InterPro" id="IPR041698">
    <property type="entry name" value="Methyltransf_25"/>
</dbReference>
<keyword evidence="5" id="KW-1185">Reference proteome</keyword>
<dbReference type="GO" id="GO:0008168">
    <property type="term" value="F:methyltransferase activity"/>
    <property type="evidence" value="ECO:0007669"/>
    <property type="project" value="UniProtKB-KW"/>
</dbReference>
<evidence type="ECO:0000313" key="5">
    <source>
        <dbReference type="Proteomes" id="UP001529272"/>
    </source>
</evidence>
<reference evidence="4" key="2">
    <citation type="submission" date="2023-06" db="EMBL/GenBank/DDBJ databases">
        <authorList>
            <person name="Spilker T."/>
        </authorList>
    </citation>
    <scope>NUCLEOTIDE SEQUENCE</scope>
    <source>
        <strain evidence="4">FLAC1071</strain>
    </source>
</reference>
<keyword evidence="2 4" id="KW-0808">Transferase</keyword>
<feature type="domain" description="Methyltransferase" evidence="3">
    <location>
        <begin position="41"/>
        <end position="131"/>
    </location>
</feature>